<accession>A0A7I4YJG8</accession>
<feature type="transmembrane region" description="Helical" evidence="6">
    <location>
        <begin position="452"/>
        <end position="470"/>
    </location>
</feature>
<dbReference type="InterPro" id="IPR011701">
    <property type="entry name" value="MFS"/>
</dbReference>
<feature type="transmembrane region" description="Helical" evidence="6">
    <location>
        <begin position="383"/>
        <end position="408"/>
    </location>
</feature>
<feature type="transmembrane region" description="Helical" evidence="6">
    <location>
        <begin position="212"/>
        <end position="232"/>
    </location>
</feature>
<evidence type="ECO:0000256" key="6">
    <source>
        <dbReference type="SAM" id="Phobius"/>
    </source>
</evidence>
<dbReference type="AlphaFoldDB" id="A0A7I4YJG8"/>
<dbReference type="InterPro" id="IPR036259">
    <property type="entry name" value="MFS_trans_sf"/>
</dbReference>
<evidence type="ECO:0000256" key="5">
    <source>
        <dbReference type="ARBA" id="ARBA00023136"/>
    </source>
</evidence>
<evidence type="ECO:0000256" key="2">
    <source>
        <dbReference type="ARBA" id="ARBA00022448"/>
    </source>
</evidence>
<sequence length="495" mass="54483">MTPRLDYTDRVADIDKCPSSPDGEERLDKIEKTTPWLSVYVAALCSFVQALQFGLFFSSLWPYLKRLDPTVNESFFGYVVAIYSLGSCIASPAFGYWSNRIKQVRIPTIFGFNMMLLGNLIYLMLDTLPTGQRYAMAVSRVMIGIGSSNAVLLRTYASTASVSADRTRSIGCVAAGIAAGLVIGPGLQALFTPLGEDGLHLLPGWSLDMYKAPALLAAIVNICGIALMYFVFDETYAGLKDDKEAKELPPADLIAVAVCIVTRFTQLSVSTNIETLGSAYSMMMFDLSAPDAVRVNATSQAVQGVAAAVILLPFLFLNIGKRLRQRTVNIACVLGFIAFHLITYPWGFGNVGHVTVHPQESELGGCDVGRFSWCTSTPRVNFWVYYVSLCSVFEVTYAFSNVVLSTVFSKIIGPRRQGTMQGVFQMSGSIARMTEPILLNVVYAQFGPRGVWLVEIGQLLFTLSLWLVFLKRLVPLEKRYPLKDEVEEKRVEAIA</sequence>
<dbReference type="Gene3D" id="1.20.1250.20">
    <property type="entry name" value="MFS general substrate transporter like domains"/>
    <property type="match status" value="1"/>
</dbReference>
<feature type="transmembrane region" description="Helical" evidence="6">
    <location>
        <begin position="36"/>
        <end position="63"/>
    </location>
</feature>
<evidence type="ECO:0000256" key="3">
    <source>
        <dbReference type="ARBA" id="ARBA00022692"/>
    </source>
</evidence>
<reference evidence="8" key="1">
    <citation type="submission" date="2020-12" db="UniProtKB">
        <authorList>
            <consortium name="WormBaseParasite"/>
        </authorList>
    </citation>
    <scope>IDENTIFICATION</scope>
    <source>
        <strain evidence="8">MHco3</strain>
    </source>
</reference>
<protein>
    <submittedName>
        <fullName evidence="8">MFS domain-containing protein</fullName>
    </submittedName>
</protein>
<keyword evidence="5 6" id="KW-0472">Membrane</keyword>
<dbReference type="CDD" id="cd17326">
    <property type="entry name" value="MFS_MFSD8"/>
    <property type="match status" value="1"/>
</dbReference>
<evidence type="ECO:0000256" key="4">
    <source>
        <dbReference type="ARBA" id="ARBA00022989"/>
    </source>
</evidence>
<dbReference type="PANTHER" id="PTHR23510:SF3">
    <property type="entry name" value="MAJOR FACILITATOR SUPERFAMILY DOMAIN-CONTAINING PROTEIN 8"/>
    <property type="match status" value="1"/>
</dbReference>
<evidence type="ECO:0000256" key="1">
    <source>
        <dbReference type="ARBA" id="ARBA00004127"/>
    </source>
</evidence>
<dbReference type="GO" id="GO:0012505">
    <property type="term" value="C:endomembrane system"/>
    <property type="evidence" value="ECO:0007669"/>
    <property type="project" value="UniProtKB-SubCell"/>
</dbReference>
<keyword evidence="3 6" id="KW-0812">Transmembrane</keyword>
<keyword evidence="7" id="KW-1185">Reference proteome</keyword>
<proteinExistence type="predicted"/>
<dbReference type="OMA" id="ECATQRR"/>
<feature type="transmembrane region" description="Helical" evidence="6">
    <location>
        <begin position="293"/>
        <end position="316"/>
    </location>
</feature>
<dbReference type="GO" id="GO:0022857">
    <property type="term" value="F:transmembrane transporter activity"/>
    <property type="evidence" value="ECO:0007669"/>
    <property type="project" value="InterPro"/>
</dbReference>
<feature type="transmembrane region" description="Helical" evidence="6">
    <location>
        <begin position="328"/>
        <end position="347"/>
    </location>
</feature>
<feature type="transmembrane region" description="Helical" evidence="6">
    <location>
        <begin position="253"/>
        <end position="273"/>
    </location>
</feature>
<dbReference type="SUPFAM" id="SSF103473">
    <property type="entry name" value="MFS general substrate transporter"/>
    <property type="match status" value="1"/>
</dbReference>
<feature type="transmembrane region" description="Helical" evidence="6">
    <location>
        <begin position="429"/>
        <end position="446"/>
    </location>
</feature>
<feature type="transmembrane region" description="Helical" evidence="6">
    <location>
        <begin position="75"/>
        <end position="97"/>
    </location>
</feature>
<name>A0A7I4YJG8_HAECO</name>
<dbReference type="PANTHER" id="PTHR23510">
    <property type="entry name" value="INNER MEMBRANE TRANSPORT PROTEIN YAJR"/>
    <property type="match status" value="1"/>
</dbReference>
<dbReference type="Proteomes" id="UP000025227">
    <property type="component" value="Unplaced"/>
</dbReference>
<dbReference type="WBParaSite" id="HCON_00104190-00001">
    <property type="protein sequence ID" value="HCON_00104190-00001"/>
    <property type="gene ID" value="HCON_00104190"/>
</dbReference>
<feature type="transmembrane region" description="Helical" evidence="6">
    <location>
        <begin position="104"/>
        <end position="125"/>
    </location>
</feature>
<dbReference type="InterPro" id="IPR051068">
    <property type="entry name" value="MFS_Domain-Containing_Protein"/>
</dbReference>
<evidence type="ECO:0000313" key="8">
    <source>
        <dbReference type="WBParaSite" id="HCON_00104190-00001"/>
    </source>
</evidence>
<organism evidence="7 8">
    <name type="scientific">Haemonchus contortus</name>
    <name type="common">Barber pole worm</name>
    <dbReference type="NCBI Taxonomy" id="6289"/>
    <lineage>
        <taxon>Eukaryota</taxon>
        <taxon>Metazoa</taxon>
        <taxon>Ecdysozoa</taxon>
        <taxon>Nematoda</taxon>
        <taxon>Chromadorea</taxon>
        <taxon>Rhabditida</taxon>
        <taxon>Rhabditina</taxon>
        <taxon>Rhabditomorpha</taxon>
        <taxon>Strongyloidea</taxon>
        <taxon>Trichostrongylidae</taxon>
        <taxon>Haemonchus</taxon>
    </lineage>
</organism>
<evidence type="ECO:0000313" key="7">
    <source>
        <dbReference type="Proteomes" id="UP000025227"/>
    </source>
</evidence>
<comment type="subcellular location">
    <subcellularLocation>
        <location evidence="1">Endomembrane system</location>
        <topology evidence="1">Multi-pass membrane protein</topology>
    </subcellularLocation>
</comment>
<feature type="transmembrane region" description="Helical" evidence="6">
    <location>
        <begin position="169"/>
        <end position="192"/>
    </location>
</feature>
<dbReference type="Pfam" id="PF07690">
    <property type="entry name" value="MFS_1"/>
    <property type="match status" value="1"/>
</dbReference>
<dbReference type="OrthoDB" id="370281at2759"/>
<keyword evidence="2" id="KW-0813">Transport</keyword>
<feature type="transmembrane region" description="Helical" evidence="6">
    <location>
        <begin position="137"/>
        <end position="157"/>
    </location>
</feature>
<dbReference type="GO" id="GO:0005765">
    <property type="term" value="C:lysosomal membrane"/>
    <property type="evidence" value="ECO:0007669"/>
    <property type="project" value="TreeGrafter"/>
</dbReference>
<keyword evidence="4 6" id="KW-1133">Transmembrane helix</keyword>